<evidence type="ECO:0000313" key="1">
    <source>
        <dbReference type="EMBL" id="KAF2628527.1"/>
    </source>
</evidence>
<keyword evidence="2" id="KW-1185">Reference proteome</keyword>
<proteinExistence type="predicted"/>
<accession>A0ACB6S4T5</accession>
<protein>
    <submittedName>
        <fullName evidence="1">Uncharacterized protein</fullName>
    </submittedName>
</protein>
<organism evidence="1 2">
    <name type="scientific">Macroventuria anomochaeta</name>
    <dbReference type="NCBI Taxonomy" id="301207"/>
    <lineage>
        <taxon>Eukaryota</taxon>
        <taxon>Fungi</taxon>
        <taxon>Dikarya</taxon>
        <taxon>Ascomycota</taxon>
        <taxon>Pezizomycotina</taxon>
        <taxon>Dothideomycetes</taxon>
        <taxon>Pleosporomycetidae</taxon>
        <taxon>Pleosporales</taxon>
        <taxon>Pleosporineae</taxon>
        <taxon>Didymellaceae</taxon>
        <taxon>Macroventuria</taxon>
    </lineage>
</organism>
<evidence type="ECO:0000313" key="2">
    <source>
        <dbReference type="Proteomes" id="UP000799754"/>
    </source>
</evidence>
<name>A0ACB6S4T5_9PLEO</name>
<reference evidence="1" key="1">
    <citation type="journal article" date="2020" name="Stud. Mycol.">
        <title>101 Dothideomycetes genomes: a test case for predicting lifestyles and emergence of pathogens.</title>
        <authorList>
            <person name="Haridas S."/>
            <person name="Albert R."/>
            <person name="Binder M."/>
            <person name="Bloem J."/>
            <person name="Labutti K."/>
            <person name="Salamov A."/>
            <person name="Andreopoulos B."/>
            <person name="Baker S."/>
            <person name="Barry K."/>
            <person name="Bills G."/>
            <person name="Bluhm B."/>
            <person name="Cannon C."/>
            <person name="Castanera R."/>
            <person name="Culley D."/>
            <person name="Daum C."/>
            <person name="Ezra D."/>
            <person name="Gonzalez J."/>
            <person name="Henrissat B."/>
            <person name="Kuo A."/>
            <person name="Liang C."/>
            <person name="Lipzen A."/>
            <person name="Lutzoni F."/>
            <person name="Magnuson J."/>
            <person name="Mondo S."/>
            <person name="Nolan M."/>
            <person name="Ohm R."/>
            <person name="Pangilinan J."/>
            <person name="Park H.-J."/>
            <person name="Ramirez L."/>
            <person name="Alfaro M."/>
            <person name="Sun H."/>
            <person name="Tritt A."/>
            <person name="Yoshinaga Y."/>
            <person name="Zwiers L.-H."/>
            <person name="Turgeon B."/>
            <person name="Goodwin S."/>
            <person name="Spatafora J."/>
            <person name="Crous P."/>
            <person name="Grigoriev I."/>
        </authorList>
    </citation>
    <scope>NUCLEOTIDE SEQUENCE</scope>
    <source>
        <strain evidence="1">CBS 525.71</strain>
    </source>
</reference>
<sequence>MPAFETLPADILFELSLFLDLDDVVHVSQACRQYRALLLDGDDKLARKVVDAHHQYTDEALQARQGITSYREALCAIYDRRDAFSNAQPFSARVVSRGSSFLYRQGVLCVQTGDIVIISNLRSGTPAVQINLRDLYKDEEVYDPSDSYEMMYYSDGILAILVTNEGLDYNERFIRFLSTTDNISNPDDRIMGFVDLGLSNSKVFVRHTADYMYLGTHNGQGSDGHRKWVIKGCSMDFGDFDEQEPEPEKLLLEDFHGHDIGSTVAFEIHNGYFYAVSNQGTYEVEEVDWTSFYHCVRFPLDNPTTEAIQKNKRVYRRQHAEGAIHDSWTNLTLQHDERTNDLYIVESRREWVGASSKQARTFYTSRISFPTPAFTDSSWEVDSSRNNIAPPLPLPDNDILTTVLESSHSANYMPTPKQYSWTRHPEFPSKVPLLPNPRSFILARTKLRAYNLSCSAFLDLVEDEQCCPNRPPALLPCLRLRIGSRRIAPYGYDLFGYEGGREGDNYTLAQDGPHGERVHFDDNTQYRYTPIRMWPPPPSKCACSARLHRIMSPTSRPNLGMGSGQKTITAVCDERSIVYMIKPSKPYSYHDTDSVGIDPELGTIVLVDFGRTPTPRRLDGPLKEMFRWDWFPDHRKRCREGTC</sequence>
<gene>
    <name evidence="1" type="ORF">BU25DRAFT_37668</name>
</gene>
<dbReference type="EMBL" id="MU006713">
    <property type="protein sequence ID" value="KAF2628527.1"/>
    <property type="molecule type" value="Genomic_DNA"/>
</dbReference>
<dbReference type="Proteomes" id="UP000799754">
    <property type="component" value="Unassembled WGS sequence"/>
</dbReference>
<comment type="caution">
    <text evidence="1">The sequence shown here is derived from an EMBL/GenBank/DDBJ whole genome shotgun (WGS) entry which is preliminary data.</text>
</comment>